<evidence type="ECO:0000313" key="13">
    <source>
        <dbReference type="Proteomes" id="UP000029585"/>
    </source>
</evidence>
<dbReference type="InterPro" id="IPR045585">
    <property type="entry name" value="CdaA_N"/>
</dbReference>
<feature type="transmembrane region" description="Helical" evidence="10">
    <location>
        <begin position="26"/>
        <end position="45"/>
    </location>
</feature>
<proteinExistence type="inferred from homology"/>
<accession>A0A096B8H8</accession>
<evidence type="ECO:0000256" key="9">
    <source>
        <dbReference type="ARBA" id="ARBA00023136"/>
    </source>
</evidence>
<dbReference type="InterPro" id="IPR014046">
    <property type="entry name" value="C-di-AMP_synthase"/>
</dbReference>
<keyword evidence="2 10" id="KW-1003">Cell membrane</keyword>
<organism evidence="12 13">
    <name type="scientific">Flavonifractor plautii 1_3_50AFAA</name>
    <dbReference type="NCBI Taxonomy" id="742738"/>
    <lineage>
        <taxon>Bacteria</taxon>
        <taxon>Bacillati</taxon>
        <taxon>Bacillota</taxon>
        <taxon>Clostridia</taxon>
        <taxon>Eubacteriales</taxon>
        <taxon>Oscillospiraceae</taxon>
        <taxon>Flavonifractor</taxon>
    </lineage>
</organism>
<evidence type="ECO:0000256" key="2">
    <source>
        <dbReference type="ARBA" id="ARBA00022475"/>
    </source>
</evidence>
<comment type="catalytic activity">
    <reaction evidence="1 10">
        <text>2 ATP = 3',3'-c-di-AMP + 2 diphosphate</text>
        <dbReference type="Rhea" id="RHEA:35655"/>
        <dbReference type="ChEBI" id="CHEBI:30616"/>
        <dbReference type="ChEBI" id="CHEBI:33019"/>
        <dbReference type="ChEBI" id="CHEBI:71500"/>
        <dbReference type="EC" id="2.7.7.85"/>
    </reaction>
</comment>
<keyword evidence="9 10" id="KW-0472">Membrane</keyword>
<feature type="transmembrane region" description="Helical" evidence="10">
    <location>
        <begin position="84"/>
        <end position="101"/>
    </location>
</feature>
<evidence type="ECO:0000256" key="8">
    <source>
        <dbReference type="ARBA" id="ARBA00022989"/>
    </source>
</evidence>
<dbReference type="EMBL" id="ADLO01000054">
    <property type="protein sequence ID" value="KGF55723.1"/>
    <property type="molecule type" value="Genomic_DNA"/>
</dbReference>
<keyword evidence="13" id="KW-1185">Reference proteome</keyword>
<dbReference type="PANTHER" id="PTHR34185">
    <property type="entry name" value="DIADENYLATE CYCLASE"/>
    <property type="match status" value="1"/>
</dbReference>
<dbReference type="InterPro" id="IPR034701">
    <property type="entry name" value="CdaA"/>
</dbReference>
<keyword evidence="4 10" id="KW-0812">Transmembrane</keyword>
<keyword evidence="6 10" id="KW-0547">Nucleotide-binding</keyword>
<evidence type="ECO:0000256" key="3">
    <source>
        <dbReference type="ARBA" id="ARBA00022679"/>
    </source>
</evidence>
<keyword evidence="3 10" id="KW-0808">Transferase</keyword>
<gene>
    <name evidence="10" type="primary">dacA</name>
    <name evidence="12" type="ORF">HMPREF9460_01557</name>
</gene>
<dbReference type="PANTHER" id="PTHR34185:SF1">
    <property type="entry name" value="DIADENYLATE CYCLASE"/>
    <property type="match status" value="1"/>
</dbReference>
<comment type="caution">
    <text evidence="10">Lacks conserved residue(s) required for the propagation of feature annotation.</text>
</comment>
<keyword evidence="8 10" id="KW-1133">Transmembrane helix</keyword>
<keyword evidence="5 10" id="KW-0548">Nucleotidyltransferase</keyword>
<dbReference type="GO" id="GO:0006171">
    <property type="term" value="P:cAMP biosynthetic process"/>
    <property type="evidence" value="ECO:0007669"/>
    <property type="project" value="InterPro"/>
</dbReference>
<dbReference type="SUPFAM" id="SSF143597">
    <property type="entry name" value="YojJ-like"/>
    <property type="match status" value="1"/>
</dbReference>
<evidence type="ECO:0000259" key="11">
    <source>
        <dbReference type="PROSITE" id="PS51794"/>
    </source>
</evidence>
<dbReference type="FunFam" id="3.40.1700.10:FF:000002">
    <property type="entry name" value="Diadenylate cyclase"/>
    <property type="match status" value="1"/>
</dbReference>
<keyword evidence="7 10" id="KW-0067">ATP-binding</keyword>
<dbReference type="GO" id="GO:0106408">
    <property type="term" value="F:diadenylate cyclase activity"/>
    <property type="evidence" value="ECO:0007669"/>
    <property type="project" value="UniProtKB-EC"/>
</dbReference>
<dbReference type="HAMAP" id="MF_01499">
    <property type="entry name" value="DacA"/>
    <property type="match status" value="1"/>
</dbReference>
<dbReference type="PATRIC" id="fig|742738.3.peg.1603"/>
<dbReference type="Gene3D" id="3.40.1700.10">
    <property type="entry name" value="DNA integrity scanning protein, DisA, N-terminal domain"/>
    <property type="match status" value="1"/>
</dbReference>
<dbReference type="EC" id="2.7.7.85" evidence="10"/>
<feature type="transmembrane region" description="Helical" evidence="10">
    <location>
        <begin position="57"/>
        <end position="78"/>
    </location>
</feature>
<name>A0A096B8H8_FLAPL</name>
<dbReference type="AlphaFoldDB" id="A0A096B8H8"/>
<evidence type="ECO:0000256" key="6">
    <source>
        <dbReference type="ARBA" id="ARBA00022741"/>
    </source>
</evidence>
<dbReference type="Proteomes" id="UP000029585">
    <property type="component" value="Unassembled WGS sequence"/>
</dbReference>
<feature type="domain" description="DAC" evidence="11">
    <location>
        <begin position="101"/>
        <end position="262"/>
    </location>
</feature>
<evidence type="ECO:0000256" key="7">
    <source>
        <dbReference type="ARBA" id="ARBA00022840"/>
    </source>
</evidence>
<dbReference type="Pfam" id="PF02457">
    <property type="entry name" value="DAC"/>
    <property type="match status" value="1"/>
</dbReference>
<comment type="similarity">
    <text evidence="10">Belongs to the adenylate cyclase family. DacA/CdaA subfamily.</text>
</comment>
<dbReference type="PIRSF" id="PIRSF004793">
    <property type="entry name" value="UCP004793"/>
    <property type="match status" value="1"/>
</dbReference>
<comment type="subunit">
    <text evidence="10">Probably a homodimer.</text>
</comment>
<reference evidence="12 13" key="1">
    <citation type="submission" date="2011-08" db="EMBL/GenBank/DDBJ databases">
        <title>The Genome Sequence of Clostridium orbiscindens 1_3_50AFAA.</title>
        <authorList>
            <consortium name="The Broad Institute Genome Sequencing Platform"/>
            <person name="Earl A."/>
            <person name="Ward D."/>
            <person name="Feldgarden M."/>
            <person name="Gevers D."/>
            <person name="Daigneault M."/>
            <person name="Strauss J."/>
            <person name="Allen-Vercoe E."/>
            <person name="Young S.K."/>
            <person name="Zeng Q."/>
            <person name="Gargeya S."/>
            <person name="Fitzgerald M."/>
            <person name="Haas B."/>
            <person name="Abouelleil A."/>
            <person name="Alvarado L."/>
            <person name="Arachchi H.M."/>
            <person name="Berlin A."/>
            <person name="Brown A."/>
            <person name="Chapman S.B."/>
            <person name="Chen Z."/>
            <person name="Dunbar C."/>
            <person name="Freedman E."/>
            <person name="Gearin G."/>
            <person name="Gellesch M."/>
            <person name="Goldberg J."/>
            <person name="Griggs A."/>
            <person name="Gujja S."/>
            <person name="Heiman D."/>
            <person name="Howarth C."/>
            <person name="Larson L."/>
            <person name="Lui A."/>
            <person name="MacDonald P.J.P."/>
            <person name="Montmayeur A."/>
            <person name="Murphy C."/>
            <person name="Neiman D."/>
            <person name="Pearson M."/>
            <person name="Priest M."/>
            <person name="Roberts A."/>
            <person name="Saif S."/>
            <person name="Shea T."/>
            <person name="Shenoy N."/>
            <person name="Sisk P."/>
            <person name="Stolte C."/>
            <person name="Sykes S."/>
            <person name="Wortman J."/>
            <person name="Nusbaum C."/>
            <person name="Birren B."/>
        </authorList>
    </citation>
    <scope>NUCLEOTIDE SEQUENCE [LARGE SCALE GENOMIC DNA]</scope>
    <source>
        <strain evidence="12 13">1_3_50AFAA</strain>
    </source>
</reference>
<dbReference type="HOGENOM" id="CLU_038561_0_1_9"/>
<evidence type="ECO:0000256" key="4">
    <source>
        <dbReference type="ARBA" id="ARBA00022692"/>
    </source>
</evidence>
<comment type="caution">
    <text evidence="12">The sequence shown here is derived from an EMBL/GenBank/DDBJ whole genome shotgun (WGS) entry which is preliminary data.</text>
</comment>
<dbReference type="eggNOG" id="COG1624">
    <property type="taxonomic scope" value="Bacteria"/>
</dbReference>
<dbReference type="InterPro" id="IPR050338">
    <property type="entry name" value="DisA"/>
</dbReference>
<dbReference type="InterPro" id="IPR036888">
    <property type="entry name" value="DNA_integrity_DisA_N_sf"/>
</dbReference>
<dbReference type="PROSITE" id="PS51794">
    <property type="entry name" value="DAC"/>
    <property type="match status" value="1"/>
</dbReference>
<sequence>MPARPEAGDEEMEGILYLLQEFKGKVVLFGISDVVDIAIMAFLIYKVIMLMRRTNSGAVAKGVLLLLFALGVSTFFHLNTVSYLLQQLMVWGVVALVVIFQPEIRRFLEQMGRTSLGKVFTPEEARNELDSAITQTVDAYTSLSKSKTGALMVFERKNMLDDAIKTGTALDCTVNAELLKNIFWNKAPLHDGAVIVRAGRIVGAGCMLPMSGNVNLSRELGMRHRAGIGASEHTDAVVAIVSEETGSISVAVGGMLKRHLAPETLERLLRNELLPERENDEAASKFKLGNLLRFGKGKKQDGNENS</sequence>
<evidence type="ECO:0000313" key="12">
    <source>
        <dbReference type="EMBL" id="KGF55723.1"/>
    </source>
</evidence>
<dbReference type="NCBIfam" id="TIGR00159">
    <property type="entry name" value="diadenylate cyclase CdaA"/>
    <property type="match status" value="1"/>
</dbReference>
<protein>
    <recommendedName>
        <fullName evidence="10">Diadenylate cyclase</fullName>
        <shortName evidence="10">DAC</shortName>
        <ecNumber evidence="10">2.7.7.85</ecNumber>
    </recommendedName>
    <alternativeName>
        <fullName evidence="10">Cyclic-di-AMP synthase</fullName>
        <shortName evidence="10">c-di-AMP synthase</shortName>
    </alternativeName>
</protein>
<dbReference type="GO" id="GO:0004016">
    <property type="term" value="F:adenylate cyclase activity"/>
    <property type="evidence" value="ECO:0007669"/>
    <property type="project" value="UniProtKB-UniRule"/>
</dbReference>
<dbReference type="GO" id="GO:0005524">
    <property type="term" value="F:ATP binding"/>
    <property type="evidence" value="ECO:0007669"/>
    <property type="project" value="UniProtKB-UniRule"/>
</dbReference>
<evidence type="ECO:0000256" key="5">
    <source>
        <dbReference type="ARBA" id="ARBA00022695"/>
    </source>
</evidence>
<dbReference type="Pfam" id="PF19293">
    <property type="entry name" value="CdaA_N"/>
    <property type="match status" value="1"/>
</dbReference>
<comment type="function">
    <text evidence="10">Catalyzes the condensation of 2 ATP molecules into cyclic di-AMP (c-di-AMP), a second messenger used to regulate differing processes in different bacteria.</text>
</comment>
<evidence type="ECO:0000256" key="10">
    <source>
        <dbReference type="HAMAP-Rule" id="MF_01499"/>
    </source>
</evidence>
<evidence type="ECO:0000256" key="1">
    <source>
        <dbReference type="ARBA" id="ARBA00000877"/>
    </source>
</evidence>
<dbReference type="InterPro" id="IPR003390">
    <property type="entry name" value="DNA_integrity_scan_DisA_N"/>
</dbReference>